<proteinExistence type="inferred from homology"/>
<evidence type="ECO:0000256" key="5">
    <source>
        <dbReference type="ARBA" id="ARBA00023004"/>
    </source>
</evidence>
<feature type="binding site" evidence="11">
    <location>
        <position position="42"/>
    </location>
    <ligand>
        <name>[4Fe-4S] cluster</name>
        <dbReference type="ChEBI" id="CHEBI:49883"/>
    </ligand>
</feature>
<dbReference type="GO" id="GO:0045892">
    <property type="term" value="P:negative regulation of DNA-templated transcription"/>
    <property type="evidence" value="ECO:0007669"/>
    <property type="project" value="TreeGrafter"/>
</dbReference>
<feature type="binding site" evidence="11">
    <location>
        <position position="45"/>
    </location>
    <ligand>
        <name>[4Fe-4S] cluster</name>
        <dbReference type="ChEBI" id="CHEBI:49883"/>
    </ligand>
</feature>
<evidence type="ECO:0000256" key="3">
    <source>
        <dbReference type="ARBA" id="ARBA00022485"/>
    </source>
</evidence>
<keyword evidence="7 11" id="KW-0805">Transcription regulation</keyword>
<keyword evidence="5 11" id="KW-0408">Iron</keyword>
<reference evidence="14" key="1">
    <citation type="submission" date="2016-10" db="EMBL/GenBank/DDBJ databases">
        <title>Frankia sp. NRRL B-16386 Genome sequencing.</title>
        <authorList>
            <person name="Ghodhbane-Gtari F."/>
            <person name="Swanson E."/>
            <person name="Gueddou A."/>
            <person name="Hezbri K."/>
            <person name="Ktari K."/>
            <person name="Nouioui I."/>
            <person name="Morris K."/>
            <person name="Simpson S."/>
            <person name="Abebe-Akele F."/>
            <person name="Thomas K."/>
            <person name="Gtari M."/>
            <person name="Tisa L.S."/>
        </authorList>
    </citation>
    <scope>NUCLEOTIDE SEQUENCE [LARGE SCALE GENOMIC DNA]</scope>
    <source>
        <strain evidence="14">NRRL B-16386</strain>
    </source>
</reference>
<dbReference type="STRING" id="1834516.BL253_23195"/>
<dbReference type="InterPro" id="IPR003482">
    <property type="entry name" value="Whib"/>
</dbReference>
<dbReference type="Proteomes" id="UP000188929">
    <property type="component" value="Unassembled WGS sequence"/>
</dbReference>
<dbReference type="GO" id="GO:0046872">
    <property type="term" value="F:metal ion binding"/>
    <property type="evidence" value="ECO:0007669"/>
    <property type="project" value="UniProtKB-KW"/>
</dbReference>
<evidence type="ECO:0000313" key="14">
    <source>
        <dbReference type="Proteomes" id="UP000188929"/>
    </source>
</evidence>
<dbReference type="PROSITE" id="PS51674">
    <property type="entry name" value="4FE4S_WBL"/>
    <property type="match status" value="1"/>
</dbReference>
<organism evidence="13 14">
    <name type="scientific">Pseudofrankia asymbiotica</name>
    <dbReference type="NCBI Taxonomy" id="1834516"/>
    <lineage>
        <taxon>Bacteria</taxon>
        <taxon>Bacillati</taxon>
        <taxon>Actinomycetota</taxon>
        <taxon>Actinomycetes</taxon>
        <taxon>Frankiales</taxon>
        <taxon>Frankiaceae</taxon>
        <taxon>Pseudofrankia</taxon>
    </lineage>
</organism>
<accession>A0A1V2I8G5</accession>
<name>A0A1V2I8G5_9ACTN</name>
<evidence type="ECO:0000256" key="4">
    <source>
        <dbReference type="ARBA" id="ARBA00022723"/>
    </source>
</evidence>
<dbReference type="HAMAP" id="MF_01479">
    <property type="entry name" value="WhiB"/>
    <property type="match status" value="1"/>
</dbReference>
<comment type="PTM">
    <text evidence="11">Upon Fe-S cluster removal intramolecular disulfide bonds are formed.</text>
</comment>
<feature type="binding site" evidence="11">
    <location>
        <position position="51"/>
    </location>
    <ligand>
        <name>[4Fe-4S] cluster</name>
        <dbReference type="ChEBI" id="CHEBI:49883"/>
    </ligand>
</feature>
<dbReference type="GO" id="GO:0003677">
    <property type="term" value="F:DNA binding"/>
    <property type="evidence" value="ECO:0007669"/>
    <property type="project" value="UniProtKB-UniRule"/>
</dbReference>
<evidence type="ECO:0000256" key="11">
    <source>
        <dbReference type="HAMAP-Rule" id="MF_01479"/>
    </source>
</evidence>
<evidence type="ECO:0000256" key="1">
    <source>
        <dbReference type="ARBA" id="ARBA00004496"/>
    </source>
</evidence>
<feature type="domain" description="4Fe-4S Wbl-type" evidence="12">
    <location>
        <begin position="11"/>
        <end position="75"/>
    </location>
</feature>
<dbReference type="AlphaFoldDB" id="A0A1V2I8G5"/>
<comment type="subcellular location">
    <subcellularLocation>
        <location evidence="1 11">Cytoplasm</location>
    </subcellularLocation>
</comment>
<keyword evidence="10 11" id="KW-0804">Transcription</keyword>
<keyword evidence="8 11" id="KW-0238">DNA-binding</keyword>
<keyword evidence="6 11" id="KW-0411">Iron-sulfur</keyword>
<sequence>MDLIDWRVGAACGSAEVEIFFPPEGVDGQERRRREAAAKEICAGCPVRVPCLLSAVVTGDRHGIWGGTTPAERFTNADAPLLRLNAA</sequence>
<keyword evidence="11" id="KW-0963">Cytoplasm</keyword>
<dbReference type="GO" id="GO:0045454">
    <property type="term" value="P:cell redox homeostasis"/>
    <property type="evidence" value="ECO:0007669"/>
    <property type="project" value="TreeGrafter"/>
</dbReference>
<evidence type="ECO:0000256" key="8">
    <source>
        <dbReference type="ARBA" id="ARBA00023125"/>
    </source>
</evidence>
<protein>
    <recommendedName>
        <fullName evidence="11">Transcriptional regulator WhiB</fullName>
    </recommendedName>
</protein>
<dbReference type="GO" id="GO:0051539">
    <property type="term" value="F:4 iron, 4 sulfur cluster binding"/>
    <property type="evidence" value="ECO:0007669"/>
    <property type="project" value="UniProtKB-UniRule"/>
</dbReference>
<keyword evidence="4 11" id="KW-0479">Metal-binding</keyword>
<evidence type="ECO:0000313" key="13">
    <source>
        <dbReference type="EMBL" id="ONH27020.1"/>
    </source>
</evidence>
<comment type="similarity">
    <text evidence="2 11">Belongs to the WhiB family.</text>
</comment>
<dbReference type="Pfam" id="PF02467">
    <property type="entry name" value="Whib"/>
    <property type="match status" value="1"/>
</dbReference>
<evidence type="ECO:0000256" key="6">
    <source>
        <dbReference type="ARBA" id="ARBA00023014"/>
    </source>
</evidence>
<evidence type="ECO:0000256" key="7">
    <source>
        <dbReference type="ARBA" id="ARBA00023015"/>
    </source>
</evidence>
<evidence type="ECO:0000256" key="10">
    <source>
        <dbReference type="ARBA" id="ARBA00023163"/>
    </source>
</evidence>
<dbReference type="GO" id="GO:0047134">
    <property type="term" value="F:protein-disulfide reductase [NAD(P)H] activity"/>
    <property type="evidence" value="ECO:0007669"/>
    <property type="project" value="TreeGrafter"/>
</dbReference>
<comment type="cofactor">
    <cofactor evidence="11">
        <name>[4Fe-4S] cluster</name>
        <dbReference type="ChEBI" id="CHEBI:49883"/>
    </cofactor>
    <text evidence="11">Binds 1 [4Fe-4S] cluster per subunit. Following nitrosylation of the [4Fe-4S] cluster binds 1 [4Fe-8(NO)] cluster per subunit.</text>
</comment>
<gene>
    <name evidence="11" type="primary">whiB</name>
    <name evidence="13" type="ORF">BL253_23195</name>
</gene>
<feature type="binding site" evidence="11">
    <location>
        <position position="12"/>
    </location>
    <ligand>
        <name>[4Fe-4S] cluster</name>
        <dbReference type="ChEBI" id="CHEBI:49883"/>
    </ligand>
</feature>
<comment type="PTM">
    <text evidence="11">The Fe-S cluster can be nitrosylated by nitric oxide (NO).</text>
</comment>
<evidence type="ECO:0000256" key="9">
    <source>
        <dbReference type="ARBA" id="ARBA00023157"/>
    </source>
</evidence>
<dbReference type="InterPro" id="IPR034768">
    <property type="entry name" value="4FE4S_WBL"/>
</dbReference>
<comment type="caution">
    <text evidence="13">The sequence shown here is derived from an EMBL/GenBank/DDBJ whole genome shotgun (WGS) entry which is preliminary data.</text>
</comment>
<dbReference type="GO" id="GO:0035731">
    <property type="term" value="F:dinitrosyl-iron complex binding"/>
    <property type="evidence" value="ECO:0007669"/>
    <property type="project" value="UniProtKB-UniRule"/>
</dbReference>
<dbReference type="GO" id="GO:0005737">
    <property type="term" value="C:cytoplasm"/>
    <property type="evidence" value="ECO:0007669"/>
    <property type="project" value="UniProtKB-SubCell"/>
</dbReference>
<keyword evidence="9 11" id="KW-1015">Disulfide bond</keyword>
<evidence type="ECO:0000259" key="12">
    <source>
        <dbReference type="PROSITE" id="PS51674"/>
    </source>
</evidence>
<dbReference type="EMBL" id="MOMC01000048">
    <property type="protein sequence ID" value="ONH27020.1"/>
    <property type="molecule type" value="Genomic_DNA"/>
</dbReference>
<keyword evidence="3 11" id="KW-0004">4Fe-4S</keyword>
<comment type="function">
    <text evidence="11">Acts as a transcriptional regulator. Probably redox-responsive. The apo- but not holo-form probably binds DNA.</text>
</comment>
<dbReference type="PANTHER" id="PTHR38839">
    <property type="entry name" value="TRANSCRIPTIONAL REGULATOR WHID-RELATED"/>
    <property type="match status" value="1"/>
</dbReference>
<evidence type="ECO:0000256" key="2">
    <source>
        <dbReference type="ARBA" id="ARBA00006597"/>
    </source>
</evidence>
<keyword evidence="14" id="KW-1185">Reference proteome</keyword>